<gene>
    <name evidence="2" type="ORF">IFR04_011667</name>
</gene>
<keyword evidence="3" id="KW-1185">Reference proteome</keyword>
<feature type="domain" description="Heterokaryon incompatibility" evidence="1">
    <location>
        <begin position="106"/>
        <end position="271"/>
    </location>
</feature>
<dbReference type="OrthoDB" id="4850726at2759"/>
<dbReference type="InterPro" id="IPR052895">
    <property type="entry name" value="HetReg/Transcr_Mod"/>
</dbReference>
<protein>
    <recommendedName>
        <fullName evidence="1">Heterokaryon incompatibility domain-containing protein</fullName>
    </recommendedName>
</protein>
<evidence type="ECO:0000259" key="1">
    <source>
        <dbReference type="Pfam" id="PF06985"/>
    </source>
</evidence>
<dbReference type="PANTHER" id="PTHR24148:SF64">
    <property type="entry name" value="HETEROKARYON INCOMPATIBILITY DOMAIN-CONTAINING PROTEIN"/>
    <property type="match status" value="1"/>
</dbReference>
<dbReference type="Proteomes" id="UP000664132">
    <property type="component" value="Unassembled WGS sequence"/>
</dbReference>
<comment type="caution">
    <text evidence="2">The sequence shown here is derived from an EMBL/GenBank/DDBJ whole genome shotgun (WGS) entry which is preliminary data.</text>
</comment>
<evidence type="ECO:0000313" key="2">
    <source>
        <dbReference type="EMBL" id="KAG4415208.1"/>
    </source>
</evidence>
<dbReference type="InterPro" id="IPR010730">
    <property type="entry name" value="HET"/>
</dbReference>
<proteinExistence type="predicted"/>
<evidence type="ECO:0000313" key="3">
    <source>
        <dbReference type="Proteomes" id="UP000664132"/>
    </source>
</evidence>
<dbReference type="Pfam" id="PF26639">
    <property type="entry name" value="Het-6_barrel"/>
    <property type="match status" value="1"/>
</dbReference>
<dbReference type="Pfam" id="PF06985">
    <property type="entry name" value="HET"/>
    <property type="match status" value="1"/>
</dbReference>
<organism evidence="2 3">
    <name type="scientific">Cadophora malorum</name>
    <dbReference type="NCBI Taxonomy" id="108018"/>
    <lineage>
        <taxon>Eukaryota</taxon>
        <taxon>Fungi</taxon>
        <taxon>Dikarya</taxon>
        <taxon>Ascomycota</taxon>
        <taxon>Pezizomycotina</taxon>
        <taxon>Leotiomycetes</taxon>
        <taxon>Helotiales</taxon>
        <taxon>Ploettnerulaceae</taxon>
        <taxon>Cadophora</taxon>
    </lineage>
</organism>
<sequence>MEPYSYQPLRPELQEIRLVHLLPGASNDPIRIRLLHSPFPVPSTTPPEEQEAQLDSLRDMVSWPWQVEETEDGDILIFNVVTGETHPVSAVGPSPERLNSEYHPQFEALSYTWGDNDISEFAQVQLEDSQASKEPFETLGLRPNLAAALRCLRHVDETRILWIDALCINQENIEERNEQVKRMTSIYTLAHRVVAWLGEESDSSKLALTTLQHIGLQLKATKSGRIIAAPDATEPRLWRNDNIPSFDLPTWQALMDFVDRQWFYRIWCWQEVKLGGRNVLLQCGGDKIMWIEFWMGVLCLHNKDSSPSMWFRERCRHIVFLKHDMGSHSLSNILDIGRSKGCADPRDKVYGLLGIAPGYFSSNILVDYLRPVEDVYKEAFLTHLNATKRLELLKHCDLAERQVGGPSWVPDWSKTEFAAPILSEQLSAGLSRAWFTYVEPGILEVVGMQYTTIKTVSAVSSKVEDETLLAVKDWLEYLPDESTYLTGESMEAAFALTLCMDRTRERHPYSHFLSVSDWVDMLRRFLRLNKASEDDPIYSARETANTIQKIRGRRFFTTEDGHMGTAPAGARVGDSICLLLGTYSPMVLRRASSNSFQVIGECYVHGLSNSVGVLGQLPDDWKTIIKGDALGRPTQMFVNLRSGETLEDPRLEPLPQSWERATYERRADDPAIFERFRNLETGELTNHDPRLSPVALKARGVKVQSIRLV</sequence>
<dbReference type="AlphaFoldDB" id="A0A8H7TAB7"/>
<reference evidence="2" key="1">
    <citation type="submission" date="2021-02" db="EMBL/GenBank/DDBJ databases">
        <title>Genome sequence Cadophora malorum strain M34.</title>
        <authorList>
            <person name="Stefanovic E."/>
            <person name="Vu D."/>
            <person name="Scully C."/>
            <person name="Dijksterhuis J."/>
            <person name="Roader J."/>
            <person name="Houbraken J."/>
        </authorList>
    </citation>
    <scope>NUCLEOTIDE SEQUENCE</scope>
    <source>
        <strain evidence="2">M34</strain>
    </source>
</reference>
<accession>A0A8H7TAB7</accession>
<dbReference type="PANTHER" id="PTHR24148">
    <property type="entry name" value="ANKYRIN REPEAT DOMAIN-CONTAINING PROTEIN 39 HOMOLOG-RELATED"/>
    <property type="match status" value="1"/>
</dbReference>
<name>A0A8H7TAB7_9HELO</name>
<dbReference type="EMBL" id="JAFJYH010000231">
    <property type="protein sequence ID" value="KAG4415208.1"/>
    <property type="molecule type" value="Genomic_DNA"/>
</dbReference>